<keyword evidence="6" id="KW-0998">Cell outer membrane</keyword>
<dbReference type="KEGG" id="talb:FTW19_01575"/>
<dbReference type="InterPro" id="IPR036942">
    <property type="entry name" value="Beta-barrel_TonB_sf"/>
</dbReference>
<evidence type="ECO:0000256" key="3">
    <source>
        <dbReference type="ARBA" id="ARBA00022452"/>
    </source>
</evidence>
<proteinExistence type="predicted"/>
<dbReference type="AlphaFoldDB" id="A0A5B9E939"/>
<dbReference type="InterPro" id="IPR039426">
    <property type="entry name" value="TonB-dep_rcpt-like"/>
</dbReference>
<feature type="chain" id="PRO_5022952845" evidence="8">
    <location>
        <begin position="32"/>
        <end position="1158"/>
    </location>
</feature>
<dbReference type="SUPFAM" id="SSF49464">
    <property type="entry name" value="Carboxypeptidase regulatory domain-like"/>
    <property type="match status" value="1"/>
</dbReference>
<evidence type="ECO:0000256" key="6">
    <source>
        <dbReference type="ARBA" id="ARBA00023237"/>
    </source>
</evidence>
<evidence type="ECO:0000313" key="11">
    <source>
        <dbReference type="Proteomes" id="UP000321820"/>
    </source>
</evidence>
<dbReference type="Pfam" id="PF25183">
    <property type="entry name" value="OMP_b-brl_4"/>
    <property type="match status" value="1"/>
</dbReference>
<evidence type="ECO:0000313" key="10">
    <source>
        <dbReference type="EMBL" id="QEE26807.1"/>
    </source>
</evidence>
<dbReference type="Pfam" id="PF13620">
    <property type="entry name" value="CarboxypepD_reg"/>
    <property type="match status" value="1"/>
</dbReference>
<dbReference type="PANTHER" id="PTHR30069">
    <property type="entry name" value="TONB-DEPENDENT OUTER MEMBRANE RECEPTOR"/>
    <property type="match status" value="1"/>
</dbReference>
<evidence type="ECO:0000259" key="9">
    <source>
        <dbReference type="Pfam" id="PF25183"/>
    </source>
</evidence>
<dbReference type="PANTHER" id="PTHR30069:SF46">
    <property type="entry name" value="OAR PROTEIN"/>
    <property type="match status" value="1"/>
</dbReference>
<keyword evidence="11" id="KW-1185">Reference proteome</keyword>
<dbReference type="GO" id="GO:0009279">
    <property type="term" value="C:cell outer membrane"/>
    <property type="evidence" value="ECO:0007669"/>
    <property type="project" value="UniProtKB-SubCell"/>
</dbReference>
<keyword evidence="4" id="KW-0812">Transmembrane</keyword>
<feature type="signal peptide" evidence="8">
    <location>
        <begin position="1"/>
        <end position="31"/>
    </location>
</feature>
<protein>
    <submittedName>
        <fullName evidence="10">TonB-dependent receptor</fullName>
    </submittedName>
</protein>
<dbReference type="SUPFAM" id="SSF56935">
    <property type="entry name" value="Porins"/>
    <property type="match status" value="1"/>
</dbReference>
<dbReference type="InterPro" id="IPR057601">
    <property type="entry name" value="Oar-like_b-barrel"/>
</dbReference>
<gene>
    <name evidence="10" type="ORF">FTW19_01575</name>
</gene>
<sequence>MKSLVSLLNKIIFLLGVATFILALTNQSAYAQETGQISGTVSDPTSAVVPNAAVTITNLGTNAVRSATTNSDGTFVVTGLQPTTYEVAIKASGFQAYTARVEVTVAAKVTVDAKLSVTQAISTVEVTAEGGAQVNTQSQELSQIVNATQVSQMPSLTRNPYDFVALAGNVSAGDSTNSGDSRGVSGGSSGNSQNATTRGVGFNVNGQRSSGTEILLDGVENISVFTDGIGVYVPIDATQEFRVQTSNFEPQYGRASGGIVNVTTKSGTNAFHGSLWEFNRLSAYTANTVLNAQAGQPRGKYTRNQFGFAVGGPVVKDKLFFFGSTEWIRVRSSGIAFAGVPTPQFLALSAANTQAFFTAYAGGKNFNFTKTYTAGDLGITGIPASTPAFGVVAYTAPINAGGSVPQNTYNIVGRADFNPSDRTRMFFRYADYEETDANGTAFASPYSQYNVGAATRARAYLLSASHEFNPALVSSTKLSFSRFNAPVTYDTKLQNVPTLIVSVNAQLPKTSTFIQLPGFYDFNPANGGLPFGGPQNTIQINQDLNVLKGKHSMQFGGQYLYLQANNAYGAYAQASEQVGVNRTAGLQNLVTGDLFQFQAAVSPNGALPCVRNPYTGALTRTAACSINLPATQPNFARSNRFHDWAVYAQDSYKLTPRFTVNYGVRYEHYGVQHNNKKDLESNFYYGSGNLFQGIRNGQVFTTPKSPIGGLWNPQWGTVSPRVGFALDVFGTGRTSIRGGFGISYERNFGNVTFNVIQNPPNYAVVVVNNTRITSSNAGPLGGASGSVPLPPTSLRHVDQNIRTAQTQFWDAALEQQLARNTMLSLQYAGARGLHLYDIKNINALGSGNVLLGDPRSDSSGNTGLTRLTNQYSNINNRGSNGDSYYEAMNIQFQSTNLHNSGLSLVANYTLAHQIDDLSTTFSETNNAFALGYLQPFNPGFDRGNGDLDIRHRLVVAPIFRTPSFAKGNRFMAQTVGGWQVTGIYTVRTGTPFSYFDSTNNNSGYQVARYTPRAGAVPQRTFKSIPNGQNGGGLNSYVIGNLPPAVTFGNPALGGISDWGPFPATMVARNSFRGPGAWTFDASVSKTFPIHEKVNIEFRAEGFDLLNHHNLFIQQGLNDVANVDPGDPLPITASKGGIGNNSGANDERRFGQFALKINF</sequence>
<dbReference type="Gene3D" id="2.60.40.1120">
    <property type="entry name" value="Carboxypeptidase-like, regulatory domain"/>
    <property type="match status" value="1"/>
</dbReference>
<dbReference type="EMBL" id="CP042806">
    <property type="protein sequence ID" value="QEE26807.1"/>
    <property type="molecule type" value="Genomic_DNA"/>
</dbReference>
<keyword evidence="10" id="KW-0675">Receptor</keyword>
<comment type="subcellular location">
    <subcellularLocation>
        <location evidence="1">Cell outer membrane</location>
        <topology evidence="1">Multi-pass membrane protein</topology>
    </subcellularLocation>
</comment>
<evidence type="ECO:0000256" key="7">
    <source>
        <dbReference type="SAM" id="MobiDB-lite"/>
    </source>
</evidence>
<evidence type="ECO:0000256" key="4">
    <source>
        <dbReference type="ARBA" id="ARBA00022692"/>
    </source>
</evidence>
<feature type="domain" description="TonB-dependent transporter Oar-like beta-barrel" evidence="9">
    <location>
        <begin position="263"/>
        <end position="1110"/>
    </location>
</feature>
<dbReference type="Proteomes" id="UP000321820">
    <property type="component" value="Chromosome"/>
</dbReference>
<dbReference type="Gene3D" id="2.40.170.20">
    <property type="entry name" value="TonB-dependent receptor, beta-barrel domain"/>
    <property type="match status" value="1"/>
</dbReference>
<reference evidence="10 11" key="1">
    <citation type="submission" date="2019-08" db="EMBL/GenBank/DDBJ databases">
        <title>Complete genome sequence of Terriglobus albidus strain ORNL.</title>
        <authorList>
            <person name="Podar M."/>
        </authorList>
    </citation>
    <scope>NUCLEOTIDE SEQUENCE [LARGE SCALE GENOMIC DNA]</scope>
    <source>
        <strain evidence="10 11">ORNL</strain>
    </source>
</reference>
<evidence type="ECO:0000256" key="1">
    <source>
        <dbReference type="ARBA" id="ARBA00004571"/>
    </source>
</evidence>
<accession>A0A5B9E939</accession>
<feature type="region of interest" description="Disordered" evidence="7">
    <location>
        <begin position="172"/>
        <end position="204"/>
    </location>
</feature>
<evidence type="ECO:0000256" key="8">
    <source>
        <dbReference type="SAM" id="SignalP"/>
    </source>
</evidence>
<name>A0A5B9E939_9BACT</name>
<dbReference type="OrthoDB" id="97893at2"/>
<dbReference type="GO" id="GO:0044718">
    <property type="term" value="P:siderophore transmembrane transport"/>
    <property type="evidence" value="ECO:0007669"/>
    <property type="project" value="TreeGrafter"/>
</dbReference>
<keyword evidence="5" id="KW-0472">Membrane</keyword>
<keyword evidence="3" id="KW-1134">Transmembrane beta strand</keyword>
<organism evidence="10 11">
    <name type="scientific">Terriglobus albidus</name>
    <dbReference type="NCBI Taxonomy" id="1592106"/>
    <lineage>
        <taxon>Bacteria</taxon>
        <taxon>Pseudomonadati</taxon>
        <taxon>Acidobacteriota</taxon>
        <taxon>Terriglobia</taxon>
        <taxon>Terriglobales</taxon>
        <taxon>Acidobacteriaceae</taxon>
        <taxon>Terriglobus</taxon>
    </lineage>
</organism>
<dbReference type="GO" id="GO:0015344">
    <property type="term" value="F:siderophore uptake transmembrane transporter activity"/>
    <property type="evidence" value="ECO:0007669"/>
    <property type="project" value="TreeGrafter"/>
</dbReference>
<evidence type="ECO:0000256" key="5">
    <source>
        <dbReference type="ARBA" id="ARBA00023136"/>
    </source>
</evidence>
<dbReference type="RefSeq" id="WP_147645946.1">
    <property type="nucleotide sequence ID" value="NZ_CP042806.1"/>
</dbReference>
<keyword evidence="2" id="KW-0813">Transport</keyword>
<keyword evidence="8" id="KW-0732">Signal</keyword>
<dbReference type="InterPro" id="IPR008969">
    <property type="entry name" value="CarboxyPept-like_regulatory"/>
</dbReference>
<evidence type="ECO:0000256" key="2">
    <source>
        <dbReference type="ARBA" id="ARBA00022448"/>
    </source>
</evidence>